<gene>
    <name evidence="3" type="ORF">EAS64_34970</name>
</gene>
<protein>
    <submittedName>
        <fullName evidence="3">DUF222 domain-containing protein</fullName>
    </submittedName>
</protein>
<dbReference type="InterPro" id="IPR003870">
    <property type="entry name" value="DUF222"/>
</dbReference>
<dbReference type="EMBL" id="RPFW01000008">
    <property type="protein sequence ID" value="TVZ00590.1"/>
    <property type="molecule type" value="Genomic_DNA"/>
</dbReference>
<accession>A0A6P2BNQ7</accession>
<name>A0A6P2BNQ7_9ACTN</name>
<feature type="compositionally biased region" description="Low complexity" evidence="1">
    <location>
        <begin position="303"/>
        <end position="319"/>
    </location>
</feature>
<feature type="region of interest" description="Disordered" evidence="1">
    <location>
        <begin position="620"/>
        <end position="652"/>
    </location>
</feature>
<dbReference type="AlphaFoldDB" id="A0A6P2BNQ7"/>
<feature type="region of interest" description="Disordered" evidence="1">
    <location>
        <begin position="300"/>
        <end position="400"/>
    </location>
</feature>
<evidence type="ECO:0000256" key="1">
    <source>
        <dbReference type="SAM" id="MobiDB-lite"/>
    </source>
</evidence>
<dbReference type="Pfam" id="PF02720">
    <property type="entry name" value="DUF222"/>
    <property type="match status" value="1"/>
</dbReference>
<organism evidence="3 4">
    <name type="scientific">Trebonia kvetii</name>
    <dbReference type="NCBI Taxonomy" id="2480626"/>
    <lineage>
        <taxon>Bacteria</taxon>
        <taxon>Bacillati</taxon>
        <taxon>Actinomycetota</taxon>
        <taxon>Actinomycetes</taxon>
        <taxon>Streptosporangiales</taxon>
        <taxon>Treboniaceae</taxon>
        <taxon>Trebonia</taxon>
    </lineage>
</organism>
<dbReference type="OrthoDB" id="3778721at2"/>
<feature type="domain" description="DUF222" evidence="2">
    <location>
        <begin position="112"/>
        <end position="242"/>
    </location>
</feature>
<comment type="caution">
    <text evidence="3">The sequence shown here is derived from an EMBL/GenBank/DDBJ whole genome shotgun (WGS) entry which is preliminary data.</text>
</comment>
<dbReference type="Proteomes" id="UP000460272">
    <property type="component" value="Unassembled WGS sequence"/>
</dbReference>
<feature type="region of interest" description="Disordered" evidence="1">
    <location>
        <begin position="1"/>
        <end position="27"/>
    </location>
</feature>
<proteinExistence type="predicted"/>
<feature type="compositionally biased region" description="Polar residues" evidence="1">
    <location>
        <begin position="636"/>
        <end position="645"/>
    </location>
</feature>
<feature type="compositionally biased region" description="Basic and acidic residues" evidence="1">
    <location>
        <begin position="356"/>
        <end position="366"/>
    </location>
</feature>
<evidence type="ECO:0000259" key="2">
    <source>
        <dbReference type="Pfam" id="PF02720"/>
    </source>
</evidence>
<evidence type="ECO:0000313" key="4">
    <source>
        <dbReference type="Proteomes" id="UP000460272"/>
    </source>
</evidence>
<keyword evidence="4" id="KW-1185">Reference proteome</keyword>
<evidence type="ECO:0000313" key="3">
    <source>
        <dbReference type="EMBL" id="TVZ00590.1"/>
    </source>
</evidence>
<feature type="compositionally biased region" description="Polar residues" evidence="1">
    <location>
        <begin position="322"/>
        <end position="339"/>
    </location>
</feature>
<dbReference type="RefSeq" id="WP_145860142.1">
    <property type="nucleotide sequence ID" value="NZ_RPFW01000008.1"/>
</dbReference>
<reference evidence="3 4" key="1">
    <citation type="submission" date="2018-11" db="EMBL/GenBank/DDBJ databases">
        <title>Trebonia kvetii gen.nov., sp.nov., a novel acidophilic actinobacterium, and proposal of the new actinobacterial family Treboniaceae fam. nov.</title>
        <authorList>
            <person name="Rapoport D."/>
            <person name="Sagova-Mareckova M."/>
            <person name="Sedlacek I."/>
            <person name="Provaznik J."/>
            <person name="Kralova S."/>
            <person name="Pavlinic D."/>
            <person name="Benes V."/>
            <person name="Kopecky J."/>
        </authorList>
    </citation>
    <scope>NUCLEOTIDE SEQUENCE [LARGE SCALE GENOMIC DNA]</scope>
    <source>
        <strain evidence="3 4">15Tr583</strain>
    </source>
</reference>
<sequence length="652" mass="67900">MGPQPGQDDGTGGTPGPGPAPPSPSGFALGGGLDACAVSAALAAAAEAASGAGWRCDGLSRDEMTGLLRRWQALESWAAAGKLGVLRALIRDEDQPLPGGSYRAGLPEGWTRSLTHEVAAALAMSVTSAENLMWLAWDLHARLPATGELLAAGDLTLAKARAIDQALGPLTDEDTAAAEAMIAPELPGKTHSQVARLAEQAAITVDPQSAARRREEAERNRSRVLLFREESGAAGLSGRDLPTGQALAAHARVGERAAEYQDSGVFGEARMDQLRATAYLDLINGTSARSRIACGQLATESRPGAAAGEGPGTANTPPASRQPDTAGSQDPGSAGSQDPDQARGTGLDIGDGDDPDAARGGDRGAADDCGPGGEGPADGRPAGDRPASDGPAGQSSPPRLTDLVLPLATLLGLGERPGEGHGLGPLDPELCRDLAAAAIASPATRLCFTVTDTDGIAIGHGCARPARRQTRQDDFGYSARPGLPARVQLTITASRLKSLAGAVGPPGRSAWRFTCDDDPGPPGGSGRWTLTLPDGRRFAVALEPMPTFDCHHRHESHAYQPNDTLRHLVQVRDGECTFPPCSRHARETDFEHATPYDKGGRTCACNAGSRSRQCHRVKQSPGWNLTQPRPGWHEWTTPTGRSYTQGPKRYPV</sequence>